<feature type="transmembrane region" description="Helical" evidence="1">
    <location>
        <begin position="124"/>
        <end position="147"/>
    </location>
</feature>
<gene>
    <name evidence="3" type="ordered locus">MTR_5g028690</name>
    <name evidence="4" type="ORF">MtrunA17_Chr5g0410451</name>
</gene>
<keyword evidence="6" id="KW-1185">Reference proteome</keyword>
<keyword evidence="1" id="KW-0812">Transmembrane</keyword>
<dbReference type="Gramene" id="rna29852">
    <property type="protein sequence ID" value="RHN54769.1"/>
    <property type="gene ID" value="gene29852"/>
</dbReference>
<dbReference type="STRING" id="3880.G7KAZ4"/>
<keyword evidence="1" id="KW-0472">Membrane</keyword>
<evidence type="ECO:0000313" key="7">
    <source>
        <dbReference type="Proteomes" id="UP000265566"/>
    </source>
</evidence>
<reference evidence="5" key="3">
    <citation type="submission" date="2015-04" db="UniProtKB">
        <authorList>
            <consortium name="EnsemblPlants"/>
        </authorList>
    </citation>
    <scope>IDENTIFICATION</scope>
    <source>
        <strain evidence="5">cv. Jemalong A17</strain>
    </source>
</reference>
<feature type="transmembrane region" description="Helical" evidence="1">
    <location>
        <begin position="12"/>
        <end position="32"/>
    </location>
</feature>
<evidence type="ECO:0000313" key="5">
    <source>
        <dbReference type="EnsemblPlants" id="AES95722"/>
    </source>
</evidence>
<keyword evidence="1" id="KW-1133">Transmembrane helix</keyword>
<dbReference type="GO" id="GO:0016020">
    <property type="term" value="C:membrane"/>
    <property type="evidence" value="ECO:0000318"/>
    <property type="project" value="GO_Central"/>
</dbReference>
<feature type="transmembrane region" description="Helical" evidence="1">
    <location>
        <begin position="167"/>
        <end position="189"/>
    </location>
</feature>
<dbReference type="EMBL" id="PSQE01000005">
    <property type="protein sequence ID" value="RHN54769.1"/>
    <property type="molecule type" value="Genomic_DNA"/>
</dbReference>
<dbReference type="PANTHER" id="PTHR24177">
    <property type="entry name" value="CASKIN"/>
    <property type="match status" value="1"/>
</dbReference>
<protein>
    <submittedName>
        <fullName evidence="3">Ankyrin repeat protein</fullName>
    </submittedName>
    <submittedName>
        <fullName evidence="4">Putative PGG domain-containing protein</fullName>
    </submittedName>
</protein>
<evidence type="ECO:0000313" key="4">
    <source>
        <dbReference type="EMBL" id="RHN54769.1"/>
    </source>
</evidence>
<reference evidence="7" key="4">
    <citation type="journal article" date="2018" name="Nat. Plants">
        <title>Whole-genome landscape of Medicago truncatula symbiotic genes.</title>
        <authorList>
            <person name="Pecrix Y."/>
            <person name="Staton S.E."/>
            <person name="Sallet E."/>
            <person name="Lelandais-Briere C."/>
            <person name="Moreau S."/>
            <person name="Carrere S."/>
            <person name="Blein T."/>
            <person name="Jardinaud M.F."/>
            <person name="Latrasse D."/>
            <person name="Zouine M."/>
            <person name="Zahm M."/>
            <person name="Kreplak J."/>
            <person name="Mayjonade B."/>
            <person name="Satge C."/>
            <person name="Perez M."/>
            <person name="Cauet S."/>
            <person name="Marande W."/>
            <person name="Chantry-Darmon C."/>
            <person name="Lopez-Roques C."/>
            <person name="Bouchez O."/>
            <person name="Berard A."/>
            <person name="Debelle F."/>
            <person name="Munos S."/>
            <person name="Bendahmane A."/>
            <person name="Berges H."/>
            <person name="Niebel A."/>
            <person name="Buitink J."/>
            <person name="Frugier F."/>
            <person name="Benhamed M."/>
            <person name="Crespi M."/>
            <person name="Gouzy J."/>
            <person name="Gamas P."/>
        </authorList>
    </citation>
    <scope>NUCLEOTIDE SEQUENCE [LARGE SCALE GENOMIC DNA]</scope>
    <source>
        <strain evidence="7">cv. Jemalong A17</strain>
    </source>
</reference>
<dbReference type="PaxDb" id="3880-AES95722"/>
<evidence type="ECO:0000256" key="1">
    <source>
        <dbReference type="SAM" id="Phobius"/>
    </source>
</evidence>
<reference evidence="3 6" key="1">
    <citation type="journal article" date="2011" name="Nature">
        <title>The Medicago genome provides insight into the evolution of rhizobial symbioses.</title>
        <authorList>
            <person name="Young N.D."/>
            <person name="Debelle F."/>
            <person name="Oldroyd G.E."/>
            <person name="Geurts R."/>
            <person name="Cannon S.B."/>
            <person name="Udvardi M.K."/>
            <person name="Benedito V.A."/>
            <person name="Mayer K.F."/>
            <person name="Gouzy J."/>
            <person name="Schoof H."/>
            <person name="Van de Peer Y."/>
            <person name="Proost S."/>
            <person name="Cook D.R."/>
            <person name="Meyers B.C."/>
            <person name="Spannagl M."/>
            <person name="Cheung F."/>
            <person name="De Mita S."/>
            <person name="Krishnakumar V."/>
            <person name="Gundlach H."/>
            <person name="Zhou S."/>
            <person name="Mudge J."/>
            <person name="Bharti A.K."/>
            <person name="Murray J.D."/>
            <person name="Naoumkina M.A."/>
            <person name="Rosen B."/>
            <person name="Silverstein K.A."/>
            <person name="Tang H."/>
            <person name="Rombauts S."/>
            <person name="Zhao P.X."/>
            <person name="Zhou P."/>
            <person name="Barbe V."/>
            <person name="Bardou P."/>
            <person name="Bechner M."/>
            <person name="Bellec A."/>
            <person name="Berger A."/>
            <person name="Berges H."/>
            <person name="Bidwell S."/>
            <person name="Bisseling T."/>
            <person name="Choisne N."/>
            <person name="Couloux A."/>
            <person name="Denny R."/>
            <person name="Deshpande S."/>
            <person name="Dai X."/>
            <person name="Doyle J.J."/>
            <person name="Dudez A.M."/>
            <person name="Farmer A.D."/>
            <person name="Fouteau S."/>
            <person name="Franken C."/>
            <person name="Gibelin C."/>
            <person name="Gish J."/>
            <person name="Goldstein S."/>
            <person name="Gonzalez A.J."/>
            <person name="Green P.J."/>
            <person name="Hallab A."/>
            <person name="Hartog M."/>
            <person name="Hua A."/>
            <person name="Humphray S.J."/>
            <person name="Jeong D.H."/>
            <person name="Jing Y."/>
            <person name="Jocker A."/>
            <person name="Kenton S.M."/>
            <person name="Kim D.J."/>
            <person name="Klee K."/>
            <person name="Lai H."/>
            <person name="Lang C."/>
            <person name="Lin S."/>
            <person name="Macmil S.L."/>
            <person name="Magdelenat G."/>
            <person name="Matthews L."/>
            <person name="McCorrison J."/>
            <person name="Monaghan E.L."/>
            <person name="Mun J.H."/>
            <person name="Najar F.Z."/>
            <person name="Nicholson C."/>
            <person name="Noirot C."/>
            <person name="O'Bleness M."/>
            <person name="Paule C.R."/>
            <person name="Poulain J."/>
            <person name="Prion F."/>
            <person name="Qin B."/>
            <person name="Qu C."/>
            <person name="Retzel E.F."/>
            <person name="Riddle C."/>
            <person name="Sallet E."/>
            <person name="Samain S."/>
            <person name="Samson N."/>
            <person name="Sanders I."/>
            <person name="Saurat O."/>
            <person name="Scarpelli C."/>
            <person name="Schiex T."/>
            <person name="Segurens B."/>
            <person name="Severin A.J."/>
            <person name="Sherrier D.J."/>
            <person name="Shi R."/>
            <person name="Sims S."/>
            <person name="Singer S.R."/>
            <person name="Sinharoy S."/>
            <person name="Sterck L."/>
            <person name="Viollet A."/>
            <person name="Wang B.B."/>
            <person name="Wang K."/>
            <person name="Wang M."/>
            <person name="Wang X."/>
            <person name="Warfsmann J."/>
            <person name="Weissenbach J."/>
            <person name="White D.D."/>
            <person name="White J.D."/>
            <person name="Wiley G.B."/>
            <person name="Wincker P."/>
            <person name="Xing Y."/>
            <person name="Yang L."/>
            <person name="Yao Z."/>
            <person name="Ying F."/>
            <person name="Zhai J."/>
            <person name="Zhou L."/>
            <person name="Zuber A."/>
            <person name="Denarie J."/>
            <person name="Dixon R.A."/>
            <person name="May G.D."/>
            <person name="Schwartz D.C."/>
            <person name="Rogers J."/>
            <person name="Quetier F."/>
            <person name="Town C.D."/>
            <person name="Roe B.A."/>
        </authorList>
    </citation>
    <scope>NUCLEOTIDE SEQUENCE [LARGE SCALE GENOMIC DNA]</scope>
    <source>
        <strain evidence="3">A17</strain>
        <strain evidence="5 6">cv. Jemalong A17</strain>
    </source>
</reference>
<dbReference type="InterPro" id="IPR026961">
    <property type="entry name" value="PGG_dom"/>
</dbReference>
<feature type="transmembrane region" description="Helical" evidence="1">
    <location>
        <begin position="201"/>
        <end position="221"/>
    </location>
</feature>
<feature type="domain" description="PGG" evidence="2">
    <location>
        <begin position="80"/>
        <end position="189"/>
    </location>
</feature>
<evidence type="ECO:0000313" key="3">
    <source>
        <dbReference type="EMBL" id="AES95722.1"/>
    </source>
</evidence>
<dbReference type="eggNOG" id="KOG0504">
    <property type="taxonomic scope" value="Eukaryota"/>
</dbReference>
<sequence>MWFWSGNIDRMLILLHDTFTLIFALTIFSTHLPSYHVTFMQAVEKIVHPTMKENKNKYGKKPYDLFTENHEELLKAGEKLTKETATSYIGVAYIIITIMFAAVFTIPGGLNQNTGSPTFLHYKIFNIFLLADALSIIASASSLLVFIGIHTSNYTAKDFLKVLPIKLMVGLMLLLFSICSMLIAFYAALNMILKGNHASSRWSILGPIVSLGSVPITILLVSRVRLIYKIFHSTIKNPISSI</sequence>
<proteinExistence type="predicted"/>
<accession>G7KAZ4</accession>
<evidence type="ECO:0000313" key="6">
    <source>
        <dbReference type="Proteomes" id="UP000002051"/>
    </source>
</evidence>
<dbReference type="EMBL" id="CM001221">
    <property type="protein sequence ID" value="AES95722.1"/>
    <property type="molecule type" value="Genomic_DNA"/>
</dbReference>
<dbReference type="Proteomes" id="UP000002051">
    <property type="component" value="Chromosome 5"/>
</dbReference>
<reference evidence="3 6" key="2">
    <citation type="journal article" date="2014" name="BMC Genomics">
        <title>An improved genome release (version Mt4.0) for the model legume Medicago truncatula.</title>
        <authorList>
            <person name="Tang H."/>
            <person name="Krishnakumar V."/>
            <person name="Bidwell S."/>
            <person name="Rosen B."/>
            <person name="Chan A."/>
            <person name="Zhou S."/>
            <person name="Gentzbittel L."/>
            <person name="Childs K.L."/>
            <person name="Yandell M."/>
            <person name="Gundlach H."/>
            <person name="Mayer K.F."/>
            <person name="Schwartz D.C."/>
            <person name="Town C.D."/>
        </authorList>
    </citation>
    <scope>GENOME REANNOTATION</scope>
    <source>
        <strain evidence="5 6">cv. Jemalong A17</strain>
    </source>
</reference>
<evidence type="ECO:0000259" key="2">
    <source>
        <dbReference type="Pfam" id="PF13962"/>
    </source>
</evidence>
<organism evidence="3 6">
    <name type="scientific">Medicago truncatula</name>
    <name type="common">Barrel medic</name>
    <name type="synonym">Medicago tribuloides</name>
    <dbReference type="NCBI Taxonomy" id="3880"/>
    <lineage>
        <taxon>Eukaryota</taxon>
        <taxon>Viridiplantae</taxon>
        <taxon>Streptophyta</taxon>
        <taxon>Embryophyta</taxon>
        <taxon>Tracheophyta</taxon>
        <taxon>Spermatophyta</taxon>
        <taxon>Magnoliopsida</taxon>
        <taxon>eudicotyledons</taxon>
        <taxon>Gunneridae</taxon>
        <taxon>Pentapetalae</taxon>
        <taxon>rosids</taxon>
        <taxon>fabids</taxon>
        <taxon>Fabales</taxon>
        <taxon>Fabaceae</taxon>
        <taxon>Papilionoideae</taxon>
        <taxon>50 kb inversion clade</taxon>
        <taxon>NPAAA clade</taxon>
        <taxon>Hologalegina</taxon>
        <taxon>IRL clade</taxon>
        <taxon>Trifolieae</taxon>
        <taxon>Medicago</taxon>
    </lineage>
</organism>
<dbReference type="AlphaFoldDB" id="G7KAZ4"/>
<dbReference type="Proteomes" id="UP000265566">
    <property type="component" value="Chromosome 5"/>
</dbReference>
<name>G7KAZ4_MEDTR</name>
<dbReference type="HOGENOM" id="CLU_016885_1_0_1"/>
<dbReference type="PANTHER" id="PTHR24177:SF329">
    <property type="entry name" value="ANKYRIN REPEAT PROTEIN"/>
    <property type="match status" value="1"/>
</dbReference>
<dbReference type="Pfam" id="PF13962">
    <property type="entry name" value="PGG"/>
    <property type="match status" value="1"/>
</dbReference>
<reference evidence="4" key="5">
    <citation type="journal article" date="2018" name="Nat. Plants">
        <title>Whole-genome landscape of Medicago truncatula symbiotic genes.</title>
        <authorList>
            <person name="Pecrix Y."/>
            <person name="Gamas P."/>
            <person name="Carrere S."/>
        </authorList>
    </citation>
    <scope>NUCLEOTIDE SEQUENCE</scope>
    <source>
        <tissue evidence="4">Leaves</tissue>
    </source>
</reference>
<dbReference type="EnsemblPlants" id="AES95722">
    <property type="protein sequence ID" value="AES95722"/>
    <property type="gene ID" value="MTR_5g028690"/>
</dbReference>
<feature type="transmembrane region" description="Helical" evidence="1">
    <location>
        <begin position="85"/>
        <end position="104"/>
    </location>
</feature>